<keyword evidence="4" id="KW-0343">GTPase activation</keyword>
<evidence type="ECO:0000256" key="9">
    <source>
        <dbReference type="ARBA" id="ARBA00023043"/>
    </source>
</evidence>
<evidence type="ECO:0000313" key="14">
    <source>
        <dbReference type="EMBL" id="KAF4075875.1"/>
    </source>
</evidence>
<dbReference type="InterPro" id="IPR043593">
    <property type="entry name" value="ASAP"/>
</dbReference>
<name>A0A7J5ZZ22_AMEME</name>
<keyword evidence="6" id="KW-0479">Metal-binding</keyword>
<dbReference type="SUPFAM" id="SSF50044">
    <property type="entry name" value="SH3-domain"/>
    <property type="match status" value="1"/>
</dbReference>
<comment type="caution">
    <text evidence="14">The sequence shown here is derived from an EMBL/GenBank/DDBJ whole genome shotgun (WGS) entry which is preliminary data.</text>
</comment>
<dbReference type="PANTHER" id="PTHR45854">
    <property type="entry name" value="ASAP FAMILY MEMBER"/>
    <property type="match status" value="1"/>
</dbReference>
<feature type="region of interest" description="Disordered" evidence="12">
    <location>
        <begin position="59"/>
        <end position="219"/>
    </location>
</feature>
<dbReference type="Proteomes" id="UP000593565">
    <property type="component" value="Unassembled WGS sequence"/>
</dbReference>
<dbReference type="SMART" id="SM00326">
    <property type="entry name" value="SH3"/>
    <property type="match status" value="1"/>
</dbReference>
<dbReference type="GO" id="GO:0005737">
    <property type="term" value="C:cytoplasm"/>
    <property type="evidence" value="ECO:0007669"/>
    <property type="project" value="UniProtKB-SubCell"/>
</dbReference>
<dbReference type="InterPro" id="IPR038016">
    <property type="entry name" value="ASAP1_SH3"/>
</dbReference>
<proteinExistence type="predicted"/>
<evidence type="ECO:0000313" key="15">
    <source>
        <dbReference type="Proteomes" id="UP000593565"/>
    </source>
</evidence>
<dbReference type="PRINTS" id="PR00499">
    <property type="entry name" value="P67PHOX"/>
</dbReference>
<dbReference type="Pfam" id="PF14604">
    <property type="entry name" value="SH3_9"/>
    <property type="match status" value="1"/>
</dbReference>
<keyword evidence="7" id="KW-0677">Repeat</keyword>
<dbReference type="GO" id="GO:0046872">
    <property type="term" value="F:metal ion binding"/>
    <property type="evidence" value="ECO:0007669"/>
    <property type="project" value="UniProtKB-KW"/>
</dbReference>
<dbReference type="PRINTS" id="PR00452">
    <property type="entry name" value="SH3DOMAIN"/>
</dbReference>
<keyword evidence="5" id="KW-0963">Cytoplasm</keyword>
<dbReference type="InterPro" id="IPR001452">
    <property type="entry name" value="SH3_domain"/>
</dbReference>
<feature type="compositionally biased region" description="Pro residues" evidence="12">
    <location>
        <begin position="114"/>
        <end position="124"/>
    </location>
</feature>
<gene>
    <name evidence="14" type="ORF">AMELA_G00223880</name>
</gene>
<feature type="compositionally biased region" description="Polar residues" evidence="12">
    <location>
        <begin position="186"/>
        <end position="206"/>
    </location>
</feature>
<evidence type="ECO:0000256" key="5">
    <source>
        <dbReference type="ARBA" id="ARBA00022490"/>
    </source>
</evidence>
<evidence type="ECO:0000256" key="11">
    <source>
        <dbReference type="PROSITE-ProRule" id="PRU00192"/>
    </source>
</evidence>
<reference evidence="14 15" key="1">
    <citation type="submission" date="2020-02" db="EMBL/GenBank/DDBJ databases">
        <title>A chromosome-scale genome assembly of the black bullhead catfish (Ameiurus melas).</title>
        <authorList>
            <person name="Wen M."/>
            <person name="Zham M."/>
            <person name="Cabau C."/>
            <person name="Klopp C."/>
            <person name="Donnadieu C."/>
            <person name="Roques C."/>
            <person name="Bouchez O."/>
            <person name="Lampietro C."/>
            <person name="Jouanno E."/>
            <person name="Herpin A."/>
            <person name="Louis A."/>
            <person name="Berthelot C."/>
            <person name="Parey E."/>
            <person name="Roest-Crollius H."/>
            <person name="Braasch I."/>
            <person name="Postlethwait J."/>
            <person name="Robinson-Rechavi M."/>
            <person name="Echchiki A."/>
            <person name="Begum T."/>
            <person name="Montfort J."/>
            <person name="Schartl M."/>
            <person name="Bobe J."/>
            <person name="Guiguen Y."/>
        </authorList>
    </citation>
    <scope>NUCLEOTIDE SEQUENCE [LARGE SCALE GENOMIC DNA]</scope>
    <source>
        <strain evidence="14">M_S1</strain>
        <tissue evidence="14">Blood</tissue>
    </source>
</reference>
<protein>
    <recommendedName>
        <fullName evidence="13">SH3 domain-containing protein</fullName>
    </recommendedName>
</protein>
<evidence type="ECO:0000256" key="6">
    <source>
        <dbReference type="ARBA" id="ARBA00022723"/>
    </source>
</evidence>
<dbReference type="FunFam" id="2.30.30.40:FF:000012">
    <property type="entry name" value="Arf-GAP with SH3 domain, ANK repeat and PH domain-containing protein 2"/>
    <property type="match status" value="1"/>
</dbReference>
<evidence type="ECO:0000256" key="12">
    <source>
        <dbReference type="SAM" id="MobiDB-lite"/>
    </source>
</evidence>
<dbReference type="AlphaFoldDB" id="A0A7J5ZZ22"/>
<keyword evidence="9" id="KW-0040">ANK repeat</keyword>
<dbReference type="PANTHER" id="PTHR45854:SF2">
    <property type="entry name" value="ARF-GAP WITH SH3 DOMAIN, ANK REPEAT AND PH DOMAIN-CONTAINING PROTEIN 1"/>
    <property type="match status" value="1"/>
</dbReference>
<evidence type="ECO:0000259" key="13">
    <source>
        <dbReference type="PROSITE" id="PS50002"/>
    </source>
</evidence>
<dbReference type="Gene3D" id="2.30.30.40">
    <property type="entry name" value="SH3 Domains"/>
    <property type="match status" value="1"/>
</dbReference>
<evidence type="ECO:0000256" key="4">
    <source>
        <dbReference type="ARBA" id="ARBA00022468"/>
    </source>
</evidence>
<keyword evidence="3 11" id="KW-0728">SH3 domain</keyword>
<keyword evidence="15" id="KW-1185">Reference proteome</keyword>
<accession>A0A7J5ZZ22</accession>
<evidence type="ECO:0000256" key="8">
    <source>
        <dbReference type="ARBA" id="ARBA00022833"/>
    </source>
</evidence>
<evidence type="ECO:0000256" key="10">
    <source>
        <dbReference type="ARBA" id="ARBA00023136"/>
    </source>
</evidence>
<keyword evidence="8" id="KW-0862">Zinc</keyword>
<dbReference type="GO" id="GO:0016020">
    <property type="term" value="C:membrane"/>
    <property type="evidence" value="ECO:0007669"/>
    <property type="project" value="UniProtKB-SubCell"/>
</dbReference>
<dbReference type="CDD" id="cd11965">
    <property type="entry name" value="SH3_ASAP1"/>
    <property type="match status" value="1"/>
</dbReference>
<dbReference type="EMBL" id="JAAGNN010000020">
    <property type="protein sequence ID" value="KAF4075875.1"/>
    <property type="molecule type" value="Genomic_DNA"/>
</dbReference>
<feature type="region of interest" description="Disordered" evidence="12">
    <location>
        <begin position="1"/>
        <end position="20"/>
    </location>
</feature>
<dbReference type="GO" id="GO:0005096">
    <property type="term" value="F:GTPase activator activity"/>
    <property type="evidence" value="ECO:0007669"/>
    <property type="project" value="UniProtKB-KW"/>
</dbReference>
<comment type="subcellular location">
    <subcellularLocation>
        <location evidence="2">Cytoplasm</location>
    </subcellularLocation>
    <subcellularLocation>
        <location evidence="1">Membrane</location>
    </subcellularLocation>
</comment>
<feature type="compositionally biased region" description="Basic and acidic residues" evidence="12">
    <location>
        <begin position="59"/>
        <end position="68"/>
    </location>
</feature>
<dbReference type="PROSITE" id="PS50002">
    <property type="entry name" value="SH3"/>
    <property type="match status" value="1"/>
</dbReference>
<evidence type="ECO:0000256" key="2">
    <source>
        <dbReference type="ARBA" id="ARBA00004496"/>
    </source>
</evidence>
<sequence>MYPILLGSDSTPPPINKMSPITNRFEGILQQQSTVSSTTKATLGPRVLPTLPQKFVLRKTETIHHPPVDKPSQPPEPVLFQKSPPGSDTPQKVPLPDKPHPGDLHPKPQITELPPKPGEVPPKPQFFDLPPKPQLGDLPPKPQLKDLPPKPILSDLSNPKHGVPEPMHKPPPGEVAQKPEPCDMPLTNQQAEPQLTHSTEDTNGSLASGPETPIPLPRKFSTGKIKLRRVKTIYDCQADNDDELTFVEGEVIVVTGEEDQEWWIGHIEGQPERKGVFPMSFVHILSD</sequence>
<feature type="domain" description="SH3" evidence="13">
    <location>
        <begin position="225"/>
        <end position="287"/>
    </location>
</feature>
<evidence type="ECO:0000256" key="1">
    <source>
        <dbReference type="ARBA" id="ARBA00004370"/>
    </source>
</evidence>
<evidence type="ECO:0000256" key="7">
    <source>
        <dbReference type="ARBA" id="ARBA00022737"/>
    </source>
</evidence>
<evidence type="ECO:0000256" key="3">
    <source>
        <dbReference type="ARBA" id="ARBA00022443"/>
    </source>
</evidence>
<organism evidence="14 15">
    <name type="scientific">Ameiurus melas</name>
    <name type="common">Black bullhead</name>
    <name type="synonym">Silurus melas</name>
    <dbReference type="NCBI Taxonomy" id="219545"/>
    <lineage>
        <taxon>Eukaryota</taxon>
        <taxon>Metazoa</taxon>
        <taxon>Chordata</taxon>
        <taxon>Craniata</taxon>
        <taxon>Vertebrata</taxon>
        <taxon>Euteleostomi</taxon>
        <taxon>Actinopterygii</taxon>
        <taxon>Neopterygii</taxon>
        <taxon>Teleostei</taxon>
        <taxon>Ostariophysi</taxon>
        <taxon>Siluriformes</taxon>
        <taxon>Ictaluridae</taxon>
        <taxon>Ameiurus</taxon>
    </lineage>
</organism>
<feature type="compositionally biased region" description="Basic and acidic residues" evidence="12">
    <location>
        <begin position="95"/>
        <end position="106"/>
    </location>
</feature>
<dbReference type="InterPro" id="IPR036028">
    <property type="entry name" value="SH3-like_dom_sf"/>
</dbReference>
<keyword evidence="10" id="KW-0472">Membrane</keyword>